<protein>
    <submittedName>
        <fullName evidence="1">Uncharacterized protein</fullName>
    </submittedName>
</protein>
<evidence type="ECO:0000313" key="2">
    <source>
        <dbReference type="Proteomes" id="UP000737018"/>
    </source>
</evidence>
<dbReference type="EMBL" id="JRKL02006606">
    <property type="protein sequence ID" value="KAF3948695.1"/>
    <property type="molecule type" value="Genomic_DNA"/>
</dbReference>
<gene>
    <name evidence="1" type="ORF">CMV_025340</name>
</gene>
<reference evidence="1" key="1">
    <citation type="submission" date="2020-03" db="EMBL/GenBank/DDBJ databases">
        <title>Castanea mollissima Vanexum genome sequencing.</title>
        <authorList>
            <person name="Staton M."/>
        </authorList>
    </citation>
    <scope>NUCLEOTIDE SEQUENCE</scope>
    <source>
        <tissue evidence="1">Leaf</tissue>
    </source>
</reference>
<evidence type="ECO:0000313" key="1">
    <source>
        <dbReference type="EMBL" id="KAF3948695.1"/>
    </source>
</evidence>
<proteinExistence type="predicted"/>
<comment type="caution">
    <text evidence="1">The sequence shown here is derived from an EMBL/GenBank/DDBJ whole genome shotgun (WGS) entry which is preliminary data.</text>
</comment>
<dbReference type="Proteomes" id="UP000737018">
    <property type="component" value="Unassembled WGS sequence"/>
</dbReference>
<name>A0A8J4QEP4_9ROSI</name>
<accession>A0A8J4QEP4</accession>
<organism evidence="1 2">
    <name type="scientific">Castanea mollissima</name>
    <name type="common">Chinese chestnut</name>
    <dbReference type="NCBI Taxonomy" id="60419"/>
    <lineage>
        <taxon>Eukaryota</taxon>
        <taxon>Viridiplantae</taxon>
        <taxon>Streptophyta</taxon>
        <taxon>Embryophyta</taxon>
        <taxon>Tracheophyta</taxon>
        <taxon>Spermatophyta</taxon>
        <taxon>Magnoliopsida</taxon>
        <taxon>eudicotyledons</taxon>
        <taxon>Gunneridae</taxon>
        <taxon>Pentapetalae</taxon>
        <taxon>rosids</taxon>
        <taxon>fabids</taxon>
        <taxon>Fagales</taxon>
        <taxon>Fagaceae</taxon>
        <taxon>Castanea</taxon>
    </lineage>
</organism>
<dbReference type="AlphaFoldDB" id="A0A8J4QEP4"/>
<keyword evidence="2" id="KW-1185">Reference proteome</keyword>
<sequence length="87" mass="10217">MCLHHGPPHIFLFRFRPIFTESNLHYTTLHGRQIQIPLLQISLSIPGIRFPPPVDIERERETLTNHSFTEFHNNFSSSKLSRAWCCC</sequence>